<dbReference type="EMBL" id="JASBWS010000005">
    <property type="protein sequence ID" value="KAJ9115584.1"/>
    <property type="molecule type" value="Genomic_DNA"/>
</dbReference>
<protein>
    <submittedName>
        <fullName evidence="1">Uncharacterized protein</fullName>
    </submittedName>
</protein>
<name>A0ACC2WUY0_9TREE</name>
<sequence length="524" mass="57079">MFSRAGLLAAIISVTSLISPAQAFDDNAARSKTVYQVVTDRFALTDPSASPACDTSDMVYCGGTWKGTEQKLDYIRGMGFDTVWISPVVQNINTTKNKLGEAYHGYWTQDINQLNSHFGSEADLKSLVDTAHQKNMYIMVDVVVNHVATTNAKNFQADSSYGPLNVTSRDIHSFCWVEDYTNQTQVETCWLGDENVALADVNTEDPSVVSTFNTWIKSLVSSYGFDAIRIDTVKHVRQNFWPDFVSASGVHAIGEVLDGDPAYIGAYQNNSMNSLFNYPLYYAIDTAFNSTSASMSNVVTALENNRKQFKDTTLLGNFISNHDNPRFESHVSDIALRKNAIAMIYGVEGIPYVYYGQEQALWLSGYETQKDMYTFFTTMNGIRSAATNASSTFNNNQATIIGQDDHNLVIRKDPLISVVTNRGGKASTSSLAITNTGISTPTELIDVVSCATYTTDNKGAFTASIKSGLPAVFIPSSQKGSLCGSTTAATTGGSDNKASAGFREATYMTSLMAILLPAVAFCLF</sequence>
<reference evidence="1" key="1">
    <citation type="submission" date="2023-04" db="EMBL/GenBank/DDBJ databases">
        <title>Draft Genome sequencing of Naganishia species isolated from polar environments using Oxford Nanopore Technology.</title>
        <authorList>
            <person name="Leo P."/>
            <person name="Venkateswaran K."/>
        </authorList>
    </citation>
    <scope>NUCLEOTIDE SEQUENCE</scope>
    <source>
        <strain evidence="1">MNA-CCFEE 5262</strain>
    </source>
</reference>
<proteinExistence type="predicted"/>
<organism evidence="1 2">
    <name type="scientific">Naganishia adeliensis</name>
    <dbReference type="NCBI Taxonomy" id="92952"/>
    <lineage>
        <taxon>Eukaryota</taxon>
        <taxon>Fungi</taxon>
        <taxon>Dikarya</taxon>
        <taxon>Basidiomycota</taxon>
        <taxon>Agaricomycotina</taxon>
        <taxon>Tremellomycetes</taxon>
        <taxon>Filobasidiales</taxon>
        <taxon>Filobasidiaceae</taxon>
        <taxon>Naganishia</taxon>
    </lineage>
</organism>
<dbReference type="Proteomes" id="UP001230649">
    <property type="component" value="Unassembled WGS sequence"/>
</dbReference>
<evidence type="ECO:0000313" key="1">
    <source>
        <dbReference type="EMBL" id="KAJ9115584.1"/>
    </source>
</evidence>
<accession>A0ACC2WUY0</accession>
<comment type="caution">
    <text evidence="1">The sequence shown here is derived from an EMBL/GenBank/DDBJ whole genome shotgun (WGS) entry which is preliminary data.</text>
</comment>
<gene>
    <name evidence="1" type="ORF">QFC20_000909</name>
</gene>
<keyword evidence="2" id="KW-1185">Reference proteome</keyword>
<evidence type="ECO:0000313" key="2">
    <source>
        <dbReference type="Proteomes" id="UP001230649"/>
    </source>
</evidence>